<dbReference type="SUPFAM" id="SSF117916">
    <property type="entry name" value="Fe-S cluster assembly (FSCA) domain-like"/>
    <property type="match status" value="1"/>
</dbReference>
<dbReference type="Pfam" id="PF01106">
    <property type="entry name" value="NifU"/>
    <property type="match status" value="1"/>
</dbReference>
<dbReference type="PANTHER" id="PTHR11178">
    <property type="entry name" value="IRON-SULFUR CLUSTER SCAFFOLD PROTEIN NFU-RELATED"/>
    <property type="match status" value="1"/>
</dbReference>
<dbReference type="GO" id="GO:0016226">
    <property type="term" value="P:iron-sulfur cluster assembly"/>
    <property type="evidence" value="ECO:0007669"/>
    <property type="project" value="InterPro"/>
</dbReference>
<dbReference type="GO" id="GO:0051536">
    <property type="term" value="F:iron-sulfur cluster binding"/>
    <property type="evidence" value="ECO:0007669"/>
    <property type="project" value="InterPro"/>
</dbReference>
<name>A0A2D6YKG0_9DELT</name>
<organism evidence="2 3">
    <name type="scientific">SAR324 cluster bacterium</name>
    <dbReference type="NCBI Taxonomy" id="2024889"/>
    <lineage>
        <taxon>Bacteria</taxon>
        <taxon>Deltaproteobacteria</taxon>
        <taxon>SAR324 cluster</taxon>
    </lineage>
</organism>
<dbReference type="PANTHER" id="PTHR11178:SF51">
    <property type="entry name" value="FE_S BIOGENESIS PROTEIN NFUA"/>
    <property type="match status" value="1"/>
</dbReference>
<protein>
    <recommendedName>
        <fullName evidence="1">NIF system FeS cluster assembly NifU C-terminal domain-containing protein</fullName>
    </recommendedName>
</protein>
<evidence type="ECO:0000259" key="1">
    <source>
        <dbReference type="Pfam" id="PF01106"/>
    </source>
</evidence>
<gene>
    <name evidence="2" type="ORF">CMN54_09585</name>
</gene>
<feature type="domain" description="NIF system FeS cluster assembly NifU C-terminal" evidence="1">
    <location>
        <begin position="55"/>
        <end position="120"/>
    </location>
</feature>
<sequence>MQRFEKEGIVFWMDFSLLPFLEGTEIQIDEVTGEIEVVNEGLGIGKLRGNFEERVRQVLDEQVNPMVASHGGVVSLSRIENSEVFLRFGGGCQGCGMVDVTLKQGVEVMMKESVPDIVAIHDATDHDSGSNPYYS</sequence>
<dbReference type="AlphaFoldDB" id="A0A2D6YKG0"/>
<dbReference type="Proteomes" id="UP000226525">
    <property type="component" value="Unassembled WGS sequence"/>
</dbReference>
<dbReference type="InterPro" id="IPR001075">
    <property type="entry name" value="NIF_FeS_clus_asmbl_NifU_C"/>
</dbReference>
<dbReference type="Gene3D" id="3.30.300.130">
    <property type="entry name" value="Fe-S cluster assembly (FSCA)"/>
    <property type="match status" value="1"/>
</dbReference>
<dbReference type="GO" id="GO:0005506">
    <property type="term" value="F:iron ion binding"/>
    <property type="evidence" value="ECO:0007669"/>
    <property type="project" value="InterPro"/>
</dbReference>
<dbReference type="EMBL" id="NZEX01000106">
    <property type="protein sequence ID" value="MAH63678.1"/>
    <property type="molecule type" value="Genomic_DNA"/>
</dbReference>
<dbReference type="InterPro" id="IPR034904">
    <property type="entry name" value="FSCA_dom_sf"/>
</dbReference>
<proteinExistence type="predicted"/>
<accession>A0A2D6YKG0</accession>
<evidence type="ECO:0000313" key="2">
    <source>
        <dbReference type="EMBL" id="MAH63678.1"/>
    </source>
</evidence>
<reference evidence="3" key="1">
    <citation type="submission" date="2017-09" db="EMBL/GenBank/DDBJ databases">
        <title>The Reconstruction of 2,631 Draft Metagenome-Assembled Genomes from the Global Oceans.</title>
        <authorList>
            <person name="Tully B.J."/>
            <person name="Graham E.D."/>
            <person name="Heidelberg J.F."/>
        </authorList>
    </citation>
    <scope>NUCLEOTIDE SEQUENCE [LARGE SCALE GENOMIC DNA]</scope>
</reference>
<comment type="caution">
    <text evidence="2">The sequence shown here is derived from an EMBL/GenBank/DDBJ whole genome shotgun (WGS) entry which is preliminary data.</text>
</comment>
<evidence type="ECO:0000313" key="3">
    <source>
        <dbReference type="Proteomes" id="UP000226525"/>
    </source>
</evidence>